<evidence type="ECO:0000256" key="4">
    <source>
        <dbReference type="ARBA" id="ARBA00022741"/>
    </source>
</evidence>
<evidence type="ECO:0000259" key="9">
    <source>
        <dbReference type="Pfam" id="PF22700"/>
    </source>
</evidence>
<organism evidence="10 11">
    <name type="scientific">Companilactobacillus mishanensis</name>
    <dbReference type="NCBI Taxonomy" id="2486008"/>
    <lineage>
        <taxon>Bacteria</taxon>
        <taxon>Bacillati</taxon>
        <taxon>Bacillota</taxon>
        <taxon>Bacilli</taxon>
        <taxon>Lactobacillales</taxon>
        <taxon>Lactobacillaceae</taxon>
        <taxon>Companilactobacillus</taxon>
    </lineage>
</organism>
<dbReference type="GO" id="GO:0019287">
    <property type="term" value="P:isopentenyl diphosphate biosynthetic process, mevalonate pathway"/>
    <property type="evidence" value="ECO:0007669"/>
    <property type="project" value="InterPro"/>
</dbReference>
<dbReference type="FunFam" id="3.30.230.10:FF:000072">
    <property type="entry name" value="Diphosphomevalonate decarboxylase"/>
    <property type="match status" value="1"/>
</dbReference>
<comment type="caution">
    <text evidence="10">The sequence shown here is derived from an EMBL/GenBank/DDBJ whole genome shotgun (WGS) entry which is preliminary data.</text>
</comment>
<dbReference type="EC" id="4.1.1.33" evidence="2"/>
<dbReference type="GO" id="GO:0005829">
    <property type="term" value="C:cytosol"/>
    <property type="evidence" value="ECO:0007669"/>
    <property type="project" value="InterPro"/>
</dbReference>
<name>A0A5P0ZEZ9_9LACO</name>
<dbReference type="NCBIfam" id="TIGR01240">
    <property type="entry name" value="mevDPdecarb"/>
    <property type="match status" value="1"/>
</dbReference>
<dbReference type="SUPFAM" id="SSF55060">
    <property type="entry name" value="GHMP Kinase, C-terminal domain"/>
    <property type="match status" value="1"/>
</dbReference>
<evidence type="ECO:0000256" key="6">
    <source>
        <dbReference type="ARBA" id="ARBA00023098"/>
    </source>
</evidence>
<dbReference type="GO" id="GO:0005524">
    <property type="term" value="F:ATP binding"/>
    <property type="evidence" value="ECO:0007669"/>
    <property type="project" value="UniProtKB-KW"/>
</dbReference>
<dbReference type="Pfam" id="PF18376">
    <property type="entry name" value="MDD_C"/>
    <property type="match status" value="1"/>
</dbReference>
<gene>
    <name evidence="10" type="primary">mvaD</name>
    <name evidence="10" type="ORF">FHL02_01035</name>
</gene>
<evidence type="ECO:0000256" key="7">
    <source>
        <dbReference type="ARBA" id="ARBA00023239"/>
    </source>
</evidence>
<dbReference type="InterPro" id="IPR053859">
    <property type="entry name" value="MVD-like_N"/>
</dbReference>
<keyword evidence="5" id="KW-0067">ATP-binding</keyword>
<dbReference type="InterPro" id="IPR036554">
    <property type="entry name" value="GHMP_kinase_C_sf"/>
</dbReference>
<feature type="domain" description="Mvd1 C-terminal" evidence="8">
    <location>
        <begin position="177"/>
        <end position="308"/>
    </location>
</feature>
<evidence type="ECO:0000256" key="3">
    <source>
        <dbReference type="ARBA" id="ARBA00022516"/>
    </source>
</evidence>
<feature type="domain" description="Diphosphomevalonate decarboxylase-like N-terminal" evidence="9">
    <location>
        <begin position="7"/>
        <end position="161"/>
    </location>
</feature>
<dbReference type="Gene3D" id="3.30.70.890">
    <property type="entry name" value="GHMP kinase, C-terminal domain"/>
    <property type="match status" value="1"/>
</dbReference>
<dbReference type="PANTHER" id="PTHR10977">
    <property type="entry name" value="DIPHOSPHOMEVALONATE DECARBOXYLASE"/>
    <property type="match status" value="1"/>
</dbReference>
<accession>A0A5P0ZEZ9</accession>
<dbReference type="EMBL" id="VDFM01000001">
    <property type="protein sequence ID" value="MQS51598.1"/>
    <property type="molecule type" value="Genomic_DNA"/>
</dbReference>
<dbReference type="OrthoDB" id="5498344at2"/>
<keyword evidence="6" id="KW-0443">Lipid metabolism</keyword>
<dbReference type="PIRSF" id="PIRSF015950">
    <property type="entry name" value="Mev_P_decrbx"/>
    <property type="match status" value="1"/>
</dbReference>
<dbReference type="Proteomes" id="UP000380386">
    <property type="component" value="Unassembled WGS sequence"/>
</dbReference>
<dbReference type="RefSeq" id="WP_153381636.1">
    <property type="nucleotide sequence ID" value="NZ_VDFM01000001.1"/>
</dbReference>
<dbReference type="InterPro" id="IPR029765">
    <property type="entry name" value="Mev_diP_decarb"/>
</dbReference>
<evidence type="ECO:0000313" key="11">
    <source>
        <dbReference type="Proteomes" id="UP000380386"/>
    </source>
</evidence>
<dbReference type="InterPro" id="IPR041431">
    <property type="entry name" value="Mvd1_C"/>
</dbReference>
<evidence type="ECO:0000259" key="8">
    <source>
        <dbReference type="Pfam" id="PF18376"/>
    </source>
</evidence>
<protein>
    <recommendedName>
        <fullName evidence="2">diphosphomevalonate decarboxylase</fullName>
        <ecNumber evidence="2">4.1.1.33</ecNumber>
    </recommendedName>
</protein>
<evidence type="ECO:0000256" key="5">
    <source>
        <dbReference type="ARBA" id="ARBA00022840"/>
    </source>
</evidence>
<dbReference type="Gene3D" id="3.30.230.10">
    <property type="match status" value="1"/>
</dbReference>
<dbReference type="PANTHER" id="PTHR10977:SF3">
    <property type="entry name" value="DIPHOSPHOMEVALONATE DECARBOXYLASE"/>
    <property type="match status" value="1"/>
</dbReference>
<dbReference type="SUPFAM" id="SSF54211">
    <property type="entry name" value="Ribosomal protein S5 domain 2-like"/>
    <property type="match status" value="1"/>
</dbReference>
<comment type="similarity">
    <text evidence="1">Belongs to the diphosphomevalonate decarboxylase family.</text>
</comment>
<keyword evidence="4" id="KW-0547">Nucleotide-binding</keyword>
<dbReference type="InterPro" id="IPR020568">
    <property type="entry name" value="Ribosomal_Su5_D2-typ_SF"/>
</dbReference>
<evidence type="ECO:0000256" key="1">
    <source>
        <dbReference type="ARBA" id="ARBA00008831"/>
    </source>
</evidence>
<evidence type="ECO:0000256" key="2">
    <source>
        <dbReference type="ARBA" id="ARBA00012296"/>
    </source>
</evidence>
<evidence type="ECO:0000313" key="10">
    <source>
        <dbReference type="EMBL" id="MQS51598.1"/>
    </source>
</evidence>
<dbReference type="GO" id="GO:0004163">
    <property type="term" value="F:diphosphomevalonate decarboxylase activity"/>
    <property type="evidence" value="ECO:0007669"/>
    <property type="project" value="UniProtKB-EC"/>
</dbReference>
<dbReference type="InterPro" id="IPR005935">
    <property type="entry name" value="Mev_decarb"/>
</dbReference>
<keyword evidence="3" id="KW-0444">Lipid biosynthesis</keyword>
<keyword evidence="7 10" id="KW-0456">Lyase</keyword>
<reference evidence="10 11" key="1">
    <citation type="journal article" date="2019" name="Syst. Appl. Microbiol.">
        <title>Polyphasic characterization of two novel Lactobacillus spp. isolated from blown salami packages: Description of Lactobacillus halodurans sp. nov. and Lactobacillus salsicarnum sp. nov.</title>
        <authorList>
            <person name="Schuster J.A."/>
            <person name="Klingl A."/>
            <person name="Vogel R.F."/>
            <person name="Ehrmann M.A."/>
        </authorList>
    </citation>
    <scope>NUCLEOTIDE SEQUENCE [LARGE SCALE GENOMIC DNA]</scope>
    <source>
        <strain evidence="10 11">TMW 1.2118</strain>
    </source>
</reference>
<sequence>MTKIARAYTNIALIKYWGKKDKTYKIPYTDSLSLTLDRFYTDTKSEVINSDKDVVFLNNQELDDSKNLRIRNYLDTVRKMYSFDEHFQINSTNHVPTSAGFASSASGFAALAASINSTMNLDLSKKSLSILARNGSGSASRSIFGGFVQWHAGTNNDTSFAEPIDESPDIGIVLLSVVISKTEKSISSTTGMESSVKTSPFYSNWSTLVASELVEIKQAIANKDLQKIGEISEHNAMSMHALTLSANPPYTYFAPETIQILNIIKKLRNNGILAYATIDAGPNVKIICSKESVQKVKDFIEANITGISTVEAHIGRGIEYI</sequence>
<dbReference type="InterPro" id="IPR014721">
    <property type="entry name" value="Ribsml_uS5_D2-typ_fold_subgr"/>
</dbReference>
<dbReference type="Pfam" id="PF22700">
    <property type="entry name" value="MVD-like_N"/>
    <property type="match status" value="1"/>
</dbReference>
<proteinExistence type="inferred from homology"/>
<dbReference type="AlphaFoldDB" id="A0A5P0ZEZ9"/>